<evidence type="ECO:0000313" key="3">
    <source>
        <dbReference type="Proteomes" id="UP001595975"/>
    </source>
</evidence>
<protein>
    <recommendedName>
        <fullName evidence="4">Flagellar hook-length control protein</fullName>
    </recommendedName>
</protein>
<dbReference type="EMBL" id="JBHSOF010000013">
    <property type="protein sequence ID" value="MFC5663867.1"/>
    <property type="molecule type" value="Genomic_DNA"/>
</dbReference>
<comment type="caution">
    <text evidence="2">The sequence shown here is derived from an EMBL/GenBank/DDBJ whole genome shotgun (WGS) entry which is preliminary data.</text>
</comment>
<evidence type="ECO:0000313" key="2">
    <source>
        <dbReference type="EMBL" id="MFC5663867.1"/>
    </source>
</evidence>
<feature type="signal peptide" evidence="1">
    <location>
        <begin position="1"/>
        <end position="30"/>
    </location>
</feature>
<sequence length="181" mass="18994">MTRIKRLAAVATAAAVAALAPLAVAPAAQATASDATHYGMTWEVLNYGPGGTVQVGGPGGSASNAYQGDTAPWASLPVLCLNRDGRSAPAGISLDFYNGWALGSVALSRPVKGSELTSPAAANEVCRSTFGRTWRQAEFHDGRYGPDYAQTGGWTFWASGSLPQGVRFWTYINDQNANPWN</sequence>
<dbReference type="Proteomes" id="UP001595975">
    <property type="component" value="Unassembled WGS sequence"/>
</dbReference>
<dbReference type="RefSeq" id="WP_380225569.1">
    <property type="nucleotide sequence ID" value="NZ_JBHSOF010000013.1"/>
</dbReference>
<keyword evidence="1" id="KW-0732">Signal</keyword>
<accession>A0ABW0X003</accession>
<gene>
    <name evidence="2" type="ORF">ACFP3U_12840</name>
</gene>
<dbReference type="InterPro" id="IPR006311">
    <property type="entry name" value="TAT_signal"/>
</dbReference>
<feature type="chain" id="PRO_5047382503" description="Flagellar hook-length control protein" evidence="1">
    <location>
        <begin position="31"/>
        <end position="181"/>
    </location>
</feature>
<proteinExistence type="predicted"/>
<name>A0ABW0X003_9ACTN</name>
<reference evidence="3" key="1">
    <citation type="journal article" date="2019" name="Int. J. Syst. Evol. Microbiol.">
        <title>The Global Catalogue of Microorganisms (GCM) 10K type strain sequencing project: providing services to taxonomists for standard genome sequencing and annotation.</title>
        <authorList>
            <consortium name="The Broad Institute Genomics Platform"/>
            <consortium name="The Broad Institute Genome Sequencing Center for Infectious Disease"/>
            <person name="Wu L."/>
            <person name="Ma J."/>
        </authorList>
    </citation>
    <scope>NUCLEOTIDE SEQUENCE [LARGE SCALE GENOMIC DNA]</scope>
    <source>
        <strain evidence="3">CGMCC 4.1437</strain>
    </source>
</reference>
<keyword evidence="3" id="KW-1185">Reference proteome</keyword>
<evidence type="ECO:0008006" key="4">
    <source>
        <dbReference type="Google" id="ProtNLM"/>
    </source>
</evidence>
<dbReference type="PROSITE" id="PS51318">
    <property type="entry name" value="TAT"/>
    <property type="match status" value="1"/>
</dbReference>
<organism evidence="2 3">
    <name type="scientific">Kitasatospora misakiensis</name>
    <dbReference type="NCBI Taxonomy" id="67330"/>
    <lineage>
        <taxon>Bacteria</taxon>
        <taxon>Bacillati</taxon>
        <taxon>Actinomycetota</taxon>
        <taxon>Actinomycetes</taxon>
        <taxon>Kitasatosporales</taxon>
        <taxon>Streptomycetaceae</taxon>
        <taxon>Kitasatospora</taxon>
    </lineage>
</organism>
<evidence type="ECO:0000256" key="1">
    <source>
        <dbReference type="SAM" id="SignalP"/>
    </source>
</evidence>